<protein>
    <submittedName>
        <fullName evidence="13">Uncharacterized protein</fullName>
    </submittedName>
</protein>
<evidence type="ECO:0000259" key="12">
    <source>
        <dbReference type="PROSITE" id="PS50929"/>
    </source>
</evidence>
<gene>
    <name evidence="13" type="ORF">XAT740_LOCUS5746</name>
</gene>
<dbReference type="FunFam" id="3.40.50.300:FF:000973">
    <property type="entry name" value="Multidrug resistance-associated protein 4"/>
    <property type="match status" value="1"/>
</dbReference>
<evidence type="ECO:0000256" key="5">
    <source>
        <dbReference type="ARBA" id="ARBA00022737"/>
    </source>
</evidence>
<feature type="transmembrane region" description="Helical" evidence="10">
    <location>
        <begin position="125"/>
        <end position="152"/>
    </location>
</feature>
<reference evidence="13" key="1">
    <citation type="submission" date="2021-02" db="EMBL/GenBank/DDBJ databases">
        <authorList>
            <person name="Nowell W R."/>
        </authorList>
    </citation>
    <scope>NUCLEOTIDE SEQUENCE</scope>
</reference>
<evidence type="ECO:0000256" key="10">
    <source>
        <dbReference type="SAM" id="Phobius"/>
    </source>
</evidence>
<proteinExistence type="inferred from homology"/>
<dbReference type="Gene3D" id="1.20.1560.10">
    <property type="entry name" value="ABC transporter type 1, transmembrane domain"/>
    <property type="match status" value="2"/>
</dbReference>
<dbReference type="InterPro" id="IPR003439">
    <property type="entry name" value="ABC_transporter-like_ATP-bd"/>
</dbReference>
<dbReference type="GO" id="GO:0140359">
    <property type="term" value="F:ABC-type transporter activity"/>
    <property type="evidence" value="ECO:0007669"/>
    <property type="project" value="InterPro"/>
</dbReference>
<sequence>MEDVQSHPNPFLRATMWSRVSLSWIVELINISHKQGRLYFHNLYDILPQHKSKLLTGKLEKRWFDEVHHHEDNASLLRATVHTIRWTPILIGCILIPLKIAMILQPLLIIYMMKYFEPCSTMSTSLAYSLAVFSFLLFLSSSFCHHAFYYLIDIFAMKVRVAHQGLIYQKVLRLSTHSLNEFGSGQITNVFSNDATQIEMALISMNFLWNAFTDIIAMTFLFWYFIEYITLVAIGYTIITVFITFVIGHFLVYFRIKVLKVADERIKIMSEVIRSMRLIKMYCWEVALDRNISRIRQREIIRYIFILSLNTISVTLSNIYVHMTFLIMYALMWSRGIPIGIQFFTVASCMLTYFEVSLLEFGIAIRDIAHYLSAERRMNTFLLLDESERDNRLKSTVDDGSVRIECQLERAYWNQNGTFSLQNILFRAHSGDLICIIGPVGSGKSSLLQTLTGEITYFDGTVRLNGSFCYVPQESWIFSSTIKNNILFGKEYDSQLFRRVIHAAALDTDCDQLPDGIQTMVGDQGVMLSGGQKARVNMARALYREADIYLLDDPLSAVDTKVSKYLFERCIRDYLRDKICVLVTHQIQFLQDATKIIMLDNGEMVHTGTYSELLTSSPLFGQMLHNINQQKCTNDSKKVQTIPSFSRMASSGSTDETEESLLTDHIEMHEKGSVKCHVYIDYIRASSGAFIGIALLLITFGFREILSIFATWWLAEWSEDENHRHGQYANCTDTKDKKMNAIKLMNESEWSNHHNRKFYFYCITVFILTILTLLRTITLQSLCLNASRMLHNRMFRRLIRCPIAFFDLNPIGRILNRFTKDIALIDETLPNTVFDFLHVCFEHTPVGMMAFVSWLNPWSLIPATIASIGMLYIRYQYATCSRDLKRLEGTTRSPFYSYLASTVHGLKVIRSYRAEQMCSNEFFQHLDNNTRVKFLLTATNRWAAIRFEAITLFFIIVVTLLALFARTTGGHFSTANIALTLSNAVSLVGLLQWTIRQSVEVETQMTSVERILDYCSLQQEQSSLKSSPPSNWPQHGRIIFNNVSMSHSSQPHAPLALHNISFVIEPAQKIGIVGRTGAGKSSLIQTLFRMATLVDGHIIIDDIDINTLPLDHLRQRLSIIPQDPVLFTGTIRSNLDQFGQYSDAEIWNALEQVQLKKLVREMMSDGLQSHVSESGSNLSVGQKQLVCLARAILKKRKILVIDEATANVDNATDELIQKAIREQFVGCTVLTVAHRLRTVIDSDRVMVLNDGKVVEFDSAEVLLSNGASYFSELVKQTGPAEAERLYELAKQKAIQ</sequence>
<dbReference type="InterPro" id="IPR027417">
    <property type="entry name" value="P-loop_NTPase"/>
</dbReference>
<evidence type="ECO:0000256" key="2">
    <source>
        <dbReference type="ARBA" id="ARBA00009726"/>
    </source>
</evidence>
<keyword evidence="6" id="KW-0547">Nucleotide-binding</keyword>
<dbReference type="InterPro" id="IPR050173">
    <property type="entry name" value="ABC_transporter_C-like"/>
</dbReference>
<dbReference type="GO" id="GO:0016020">
    <property type="term" value="C:membrane"/>
    <property type="evidence" value="ECO:0007669"/>
    <property type="project" value="UniProtKB-SubCell"/>
</dbReference>
<comment type="similarity">
    <text evidence="2">Belongs to the ABC transporter superfamily. ABCC family. Conjugate transporter (TC 3.A.1.208) subfamily.</text>
</comment>
<keyword evidence="7" id="KW-0067">ATP-binding</keyword>
<evidence type="ECO:0000313" key="13">
    <source>
        <dbReference type="EMBL" id="CAF0856310.1"/>
    </source>
</evidence>
<dbReference type="InterPro" id="IPR044746">
    <property type="entry name" value="ABCC_6TM_D1"/>
</dbReference>
<dbReference type="GO" id="GO:0005524">
    <property type="term" value="F:ATP binding"/>
    <property type="evidence" value="ECO:0007669"/>
    <property type="project" value="UniProtKB-KW"/>
</dbReference>
<feature type="domain" description="ABC transporter" evidence="11">
    <location>
        <begin position="1038"/>
        <end position="1275"/>
    </location>
</feature>
<feature type="transmembrane region" description="Helical" evidence="10">
    <location>
        <begin position="858"/>
        <end position="877"/>
    </location>
</feature>
<feature type="transmembrane region" description="Helical" evidence="10">
    <location>
        <begin position="943"/>
        <end position="965"/>
    </location>
</feature>
<dbReference type="PROSITE" id="PS50929">
    <property type="entry name" value="ABC_TM1F"/>
    <property type="match status" value="2"/>
</dbReference>
<dbReference type="Pfam" id="PF00664">
    <property type="entry name" value="ABC_membrane"/>
    <property type="match status" value="2"/>
</dbReference>
<keyword evidence="9 10" id="KW-0472">Membrane</keyword>
<comment type="caution">
    <text evidence="13">The sequence shown here is derived from an EMBL/GenBank/DDBJ whole genome shotgun (WGS) entry which is preliminary data.</text>
</comment>
<evidence type="ECO:0000256" key="8">
    <source>
        <dbReference type="ARBA" id="ARBA00022989"/>
    </source>
</evidence>
<evidence type="ECO:0000256" key="1">
    <source>
        <dbReference type="ARBA" id="ARBA00004141"/>
    </source>
</evidence>
<dbReference type="CDD" id="cd03244">
    <property type="entry name" value="ABCC_MRP_domain2"/>
    <property type="match status" value="1"/>
</dbReference>
<feature type="transmembrane region" description="Helical" evidence="10">
    <location>
        <begin position="337"/>
        <end position="356"/>
    </location>
</feature>
<accession>A0A813WEH5</accession>
<feature type="domain" description="ABC transmembrane type-1" evidence="12">
    <location>
        <begin position="761"/>
        <end position="1003"/>
    </location>
</feature>
<feature type="transmembrane region" description="Helical" evidence="10">
    <location>
        <begin position="89"/>
        <end position="113"/>
    </location>
</feature>
<dbReference type="CDD" id="cd03250">
    <property type="entry name" value="ABCC_MRP_domain1"/>
    <property type="match status" value="1"/>
</dbReference>
<dbReference type="CDD" id="cd18579">
    <property type="entry name" value="ABC_6TM_ABCC_D1"/>
    <property type="match status" value="1"/>
</dbReference>
<dbReference type="PANTHER" id="PTHR24223">
    <property type="entry name" value="ATP-BINDING CASSETTE SUB-FAMILY C"/>
    <property type="match status" value="1"/>
</dbReference>
<dbReference type="PANTHER" id="PTHR24223:SF456">
    <property type="entry name" value="MULTIDRUG RESISTANCE-ASSOCIATED PROTEIN LETHAL(2)03659"/>
    <property type="match status" value="1"/>
</dbReference>
<dbReference type="EMBL" id="CAJNOR010000253">
    <property type="protein sequence ID" value="CAF0856310.1"/>
    <property type="molecule type" value="Genomic_DNA"/>
</dbReference>
<evidence type="ECO:0000256" key="3">
    <source>
        <dbReference type="ARBA" id="ARBA00022448"/>
    </source>
</evidence>
<dbReference type="FunFam" id="1.20.1560.10:FF:000014">
    <property type="entry name" value="Multidrug resistance-associated protein member 4"/>
    <property type="match status" value="1"/>
</dbReference>
<feature type="transmembrane region" description="Helical" evidence="10">
    <location>
        <begin position="300"/>
        <end position="331"/>
    </location>
</feature>
<evidence type="ECO:0000259" key="11">
    <source>
        <dbReference type="PROSITE" id="PS50893"/>
    </source>
</evidence>
<dbReference type="FunFam" id="3.40.50.300:FF:000163">
    <property type="entry name" value="Multidrug resistance-associated protein member 4"/>
    <property type="match status" value="1"/>
</dbReference>
<dbReference type="PROSITE" id="PS00211">
    <property type="entry name" value="ABC_TRANSPORTER_1"/>
    <property type="match status" value="2"/>
</dbReference>
<keyword evidence="3" id="KW-0813">Transport</keyword>
<dbReference type="Pfam" id="PF00005">
    <property type="entry name" value="ABC_tran"/>
    <property type="match status" value="2"/>
</dbReference>
<evidence type="ECO:0000256" key="9">
    <source>
        <dbReference type="ARBA" id="ARBA00023136"/>
    </source>
</evidence>
<dbReference type="Gene3D" id="3.40.50.300">
    <property type="entry name" value="P-loop containing nucleotide triphosphate hydrolases"/>
    <property type="match status" value="2"/>
</dbReference>
<dbReference type="Proteomes" id="UP000663828">
    <property type="component" value="Unassembled WGS sequence"/>
</dbReference>
<evidence type="ECO:0000313" key="14">
    <source>
        <dbReference type="Proteomes" id="UP000663828"/>
    </source>
</evidence>
<name>A0A813WEH5_ADIRI</name>
<keyword evidence="14" id="KW-1185">Reference proteome</keyword>
<dbReference type="InterPro" id="IPR036640">
    <property type="entry name" value="ABC1_TM_sf"/>
</dbReference>
<dbReference type="GO" id="GO:0016887">
    <property type="term" value="F:ATP hydrolysis activity"/>
    <property type="evidence" value="ECO:0007669"/>
    <property type="project" value="InterPro"/>
</dbReference>
<feature type="transmembrane region" description="Helical" evidence="10">
    <location>
        <begin position="207"/>
        <end position="226"/>
    </location>
</feature>
<dbReference type="SMART" id="SM00382">
    <property type="entry name" value="AAA"/>
    <property type="match status" value="2"/>
</dbReference>
<dbReference type="InterPro" id="IPR003593">
    <property type="entry name" value="AAA+_ATPase"/>
</dbReference>
<evidence type="ECO:0000256" key="6">
    <source>
        <dbReference type="ARBA" id="ARBA00022741"/>
    </source>
</evidence>
<keyword evidence="4 10" id="KW-0812">Transmembrane</keyword>
<feature type="transmembrane region" description="Helical" evidence="10">
    <location>
        <begin position="232"/>
        <end position="254"/>
    </location>
</feature>
<feature type="domain" description="ABC transmembrane type-1" evidence="12">
    <location>
        <begin position="100"/>
        <end position="370"/>
    </location>
</feature>
<feature type="transmembrane region" description="Helical" evidence="10">
    <location>
        <begin position="758"/>
        <end position="777"/>
    </location>
</feature>
<evidence type="ECO:0000256" key="7">
    <source>
        <dbReference type="ARBA" id="ARBA00022840"/>
    </source>
</evidence>
<keyword evidence="8 10" id="KW-1133">Transmembrane helix</keyword>
<dbReference type="PROSITE" id="PS50893">
    <property type="entry name" value="ABC_TRANSPORTER_2"/>
    <property type="match status" value="2"/>
</dbReference>
<keyword evidence="5" id="KW-0677">Repeat</keyword>
<evidence type="ECO:0000256" key="4">
    <source>
        <dbReference type="ARBA" id="ARBA00022692"/>
    </source>
</evidence>
<organism evidence="13 14">
    <name type="scientific">Adineta ricciae</name>
    <name type="common">Rotifer</name>
    <dbReference type="NCBI Taxonomy" id="249248"/>
    <lineage>
        <taxon>Eukaryota</taxon>
        <taxon>Metazoa</taxon>
        <taxon>Spiralia</taxon>
        <taxon>Gnathifera</taxon>
        <taxon>Rotifera</taxon>
        <taxon>Eurotatoria</taxon>
        <taxon>Bdelloidea</taxon>
        <taxon>Adinetida</taxon>
        <taxon>Adinetidae</taxon>
        <taxon>Adineta</taxon>
    </lineage>
</organism>
<dbReference type="InterPro" id="IPR011527">
    <property type="entry name" value="ABC1_TM_dom"/>
</dbReference>
<dbReference type="SUPFAM" id="SSF52540">
    <property type="entry name" value="P-loop containing nucleoside triphosphate hydrolases"/>
    <property type="match status" value="2"/>
</dbReference>
<comment type="subcellular location">
    <subcellularLocation>
        <location evidence="1">Membrane</location>
        <topology evidence="1">Multi-pass membrane protein</topology>
    </subcellularLocation>
</comment>
<feature type="domain" description="ABC transporter" evidence="11">
    <location>
        <begin position="406"/>
        <end position="626"/>
    </location>
</feature>
<dbReference type="InterPro" id="IPR017871">
    <property type="entry name" value="ABC_transporter-like_CS"/>
</dbReference>
<dbReference type="SUPFAM" id="SSF90123">
    <property type="entry name" value="ABC transporter transmembrane region"/>
    <property type="match status" value="2"/>
</dbReference>